<proteinExistence type="predicted"/>
<dbReference type="InterPro" id="IPR011659">
    <property type="entry name" value="WD40"/>
</dbReference>
<evidence type="ECO:0000313" key="2">
    <source>
        <dbReference type="EMBL" id="MDR6290510.1"/>
    </source>
</evidence>
<evidence type="ECO:0000313" key="3">
    <source>
        <dbReference type="Proteomes" id="UP001262410"/>
    </source>
</evidence>
<dbReference type="Pfam" id="PF00326">
    <property type="entry name" value="Peptidase_S9"/>
    <property type="match status" value="1"/>
</dbReference>
<dbReference type="Gene3D" id="2.120.10.30">
    <property type="entry name" value="TolB, C-terminal domain"/>
    <property type="match status" value="1"/>
</dbReference>
<accession>A0ABU1JPG2</accession>
<protein>
    <submittedName>
        <fullName evidence="2">Dipeptidyl aminopeptidase/acylaminoacyl peptidase</fullName>
    </submittedName>
</protein>
<dbReference type="InterPro" id="IPR001375">
    <property type="entry name" value="Peptidase_S9_cat"/>
</dbReference>
<dbReference type="Gene3D" id="3.40.50.1820">
    <property type="entry name" value="alpha/beta hydrolase"/>
    <property type="match status" value="1"/>
</dbReference>
<reference evidence="2 3" key="1">
    <citation type="submission" date="2023-07" db="EMBL/GenBank/DDBJ databases">
        <title>Sorghum-associated microbial communities from plants grown in Nebraska, USA.</title>
        <authorList>
            <person name="Schachtman D."/>
        </authorList>
    </citation>
    <scope>NUCLEOTIDE SEQUENCE [LARGE SCALE GENOMIC DNA]</scope>
    <source>
        <strain evidence="2 3">584</strain>
    </source>
</reference>
<evidence type="ECO:0000259" key="1">
    <source>
        <dbReference type="Pfam" id="PF00326"/>
    </source>
</evidence>
<dbReference type="SUPFAM" id="SSF82171">
    <property type="entry name" value="DPP6 N-terminal domain-like"/>
    <property type="match status" value="1"/>
</dbReference>
<keyword evidence="2" id="KW-0031">Aminopeptidase</keyword>
<dbReference type="GO" id="GO:0004177">
    <property type="term" value="F:aminopeptidase activity"/>
    <property type="evidence" value="ECO:0007669"/>
    <property type="project" value="UniProtKB-KW"/>
</dbReference>
<dbReference type="PANTHER" id="PTHR43056:SF5">
    <property type="entry name" value="PEPTIDASE S9 PROLYL OLIGOPEPTIDASE CATALYTIC DOMAIN-CONTAINING PROTEIN"/>
    <property type="match status" value="1"/>
</dbReference>
<organism evidence="2 3">
    <name type="scientific">Inquilinus ginsengisoli</name>
    <dbReference type="NCBI Taxonomy" id="363840"/>
    <lineage>
        <taxon>Bacteria</taxon>
        <taxon>Pseudomonadati</taxon>
        <taxon>Pseudomonadota</taxon>
        <taxon>Alphaproteobacteria</taxon>
        <taxon>Rhodospirillales</taxon>
        <taxon>Rhodospirillaceae</taxon>
        <taxon>Inquilinus</taxon>
    </lineage>
</organism>
<feature type="domain" description="Peptidase S9 prolyl oligopeptidase catalytic" evidence="1">
    <location>
        <begin position="447"/>
        <end position="647"/>
    </location>
</feature>
<sequence>MSPSPIRTAPFGFWRSPITSDLIVAQSIGLSEVRLDGDAVWWLEGRPQEGGRSVLVRQGQDGHASDATPAGFNVRTRVHEYGGGAWTVADGTVFFSNDRPGPAGGPPDHRLYRQAPGAAPVAITPATDPAAGEWRFADGQIDARRKLWIGVGEHHTPGRAHPDNAIVAVPLDGAQAGTVRILAEGRDFFSSPRLSPDGSRLAWLAWDHPHMPWVETVLHVADLAADGSVSGARALAGGSGESIFQPEWSPDGAQLVFVSDRSGWWNLHRCDGRGGPVEPILALAAEFGQPQWVFGLSTYAFAGPERLLCSYVEGGLGKLGFVDLATGALTPIALPFTDISSVRANDRTAVFRGGSPRDAASIVRLDLATLRWEVLKRATEIGQDPALRGYFSEAQPVEFPTAGGRTAFGLYYPPASADHAAPEGDVPPLVVKIHGGPTSASSSTLNLGIQYWTSRGIAVLDVNYGGSTGYGRAYRDRLNLSWGIVDVQDAVAGAKHLAAQGLADPARSVITGGSAGGYTALAALAFDSYFAGGASHFGVSDAAALARDTHKFESRYLDWLIGPYPAEAERYRERSPLFHADRLSKPVIFFQGDEDEVVPPNQTEAMVDALRAKGQPVGYVLFAGEQHGFRKAANIQRALDGELAFYAVEIFKTGLAF</sequence>
<dbReference type="Proteomes" id="UP001262410">
    <property type="component" value="Unassembled WGS sequence"/>
</dbReference>
<dbReference type="EMBL" id="JAVDPW010000005">
    <property type="protein sequence ID" value="MDR6290510.1"/>
    <property type="molecule type" value="Genomic_DNA"/>
</dbReference>
<dbReference type="PANTHER" id="PTHR43056">
    <property type="entry name" value="PEPTIDASE S9 PROLYL OLIGOPEPTIDASE"/>
    <property type="match status" value="1"/>
</dbReference>
<dbReference type="InterPro" id="IPR050585">
    <property type="entry name" value="Xaa-Pro_dipeptidyl-ppase/CocE"/>
</dbReference>
<dbReference type="InterPro" id="IPR011042">
    <property type="entry name" value="6-blade_b-propeller_TolB-like"/>
</dbReference>
<name>A0ABU1JPG2_9PROT</name>
<keyword evidence="2" id="KW-0378">Hydrolase</keyword>
<keyword evidence="3" id="KW-1185">Reference proteome</keyword>
<comment type="caution">
    <text evidence="2">The sequence shown here is derived from an EMBL/GenBank/DDBJ whole genome shotgun (WGS) entry which is preliminary data.</text>
</comment>
<dbReference type="RefSeq" id="WP_309794976.1">
    <property type="nucleotide sequence ID" value="NZ_JAVDPW010000005.1"/>
</dbReference>
<dbReference type="Pfam" id="PF07676">
    <property type="entry name" value="PD40"/>
    <property type="match status" value="2"/>
</dbReference>
<gene>
    <name evidence="2" type="ORF">E9232_003036</name>
</gene>
<keyword evidence="2" id="KW-0645">Protease</keyword>
<dbReference type="InterPro" id="IPR029058">
    <property type="entry name" value="AB_hydrolase_fold"/>
</dbReference>
<dbReference type="SUPFAM" id="SSF53474">
    <property type="entry name" value="alpha/beta-Hydrolases"/>
    <property type="match status" value="1"/>
</dbReference>